<reference evidence="1 4" key="2">
    <citation type="submission" date="2016-06" db="EMBL/GenBank/DDBJ databases">
        <title>Microsymbionts genomes from the relict species Vavilovia formosa.</title>
        <authorList>
            <person name="Chirak E."/>
            <person name="Kimeklis A."/>
            <person name="Andronov E."/>
        </authorList>
    </citation>
    <scope>NUCLEOTIDE SEQUENCE [LARGE SCALE GENOMIC DNA]</scope>
    <source>
        <strain evidence="1 4">Vaf10</strain>
        <plasmid evidence="4">Plasmid unnamed3</plasmid>
        <plasmid evidence="1">unnamed3</plasmid>
    </source>
</reference>
<geneLocation type="plasmid" evidence="2">
    <name>unnamed1</name>
</geneLocation>
<proteinExistence type="predicted"/>
<dbReference type="Gene3D" id="3.40.50.1000">
    <property type="entry name" value="HAD superfamily/HAD-like"/>
    <property type="match status" value="1"/>
</dbReference>
<dbReference type="SUPFAM" id="SSF56784">
    <property type="entry name" value="HAD-like"/>
    <property type="match status" value="1"/>
</dbReference>
<reference evidence="3" key="1">
    <citation type="submission" date="2016-04" db="EMBL/GenBank/DDBJ databases">
        <title>Fast-growing isolate from the root nodules of Vavilovia formosa.</title>
        <authorList>
            <person name="Kimeklis A."/>
            <person name="Safronova V."/>
            <person name="Belimov A."/>
            <person name="Andronov E."/>
        </authorList>
    </citation>
    <scope>NUCLEOTIDE SEQUENCE [LARGE SCALE GENOMIC DNA]</scope>
    <source>
        <strain evidence="3">Vaf-46</strain>
    </source>
</reference>
<dbReference type="EMBL" id="LWBS01000124">
    <property type="protein sequence ID" value="OAP95040.1"/>
    <property type="molecule type" value="Genomic_DNA"/>
</dbReference>
<dbReference type="InterPro" id="IPR024197">
    <property type="entry name" value="TPP-like"/>
</dbReference>
<accession>A0A179BUT6</accession>
<organism evidence="3">
    <name type="scientific">Rhizobium leguminosarum</name>
    <dbReference type="NCBI Taxonomy" id="384"/>
    <lineage>
        <taxon>Bacteria</taxon>
        <taxon>Pseudomonadati</taxon>
        <taxon>Pseudomonadota</taxon>
        <taxon>Alphaproteobacteria</taxon>
        <taxon>Hyphomicrobiales</taxon>
        <taxon>Rhizobiaceae</taxon>
        <taxon>Rhizobium/Agrobacterium group</taxon>
        <taxon>Rhizobium</taxon>
    </lineage>
</organism>
<name>A0A179BUT6_RHILE</name>
<dbReference type="PIRSF" id="PIRSF030802">
    <property type="entry name" value="UCP030802"/>
    <property type="match status" value="1"/>
</dbReference>
<reference evidence="2 5" key="3">
    <citation type="submission" date="2016-11" db="EMBL/GenBank/DDBJ databases">
        <title>Rhizobium leguminosarum bv. viciae strain Vaf12 isolated from Vavilovia formosa root nodules from Russia, Dagestan.</title>
        <authorList>
            <person name="Kimeklis A."/>
        </authorList>
    </citation>
    <scope>NUCLEOTIDE SEQUENCE [LARGE SCALE GENOMIC DNA]</scope>
    <source>
        <strain evidence="2 5">Vaf-108</strain>
        <plasmid evidence="5">Plasmid unnamed1</plasmid>
        <plasmid evidence="2">unnamed1</plasmid>
    </source>
</reference>
<evidence type="ECO:0000313" key="4">
    <source>
        <dbReference type="Proteomes" id="UP000092691"/>
    </source>
</evidence>
<gene>
    <name evidence="3" type="ORF">A4U53_39250</name>
    <name evidence="1" type="ORF">BA011_33880</name>
    <name evidence="2" type="ORF">BMW22_26120</name>
</gene>
<dbReference type="InterPro" id="IPR023214">
    <property type="entry name" value="HAD_sf"/>
</dbReference>
<dbReference type="EMBL" id="CP016290">
    <property type="protein sequence ID" value="ANP90907.1"/>
    <property type="molecule type" value="Genomic_DNA"/>
</dbReference>
<dbReference type="OrthoDB" id="8746852at2"/>
<dbReference type="RefSeq" id="WP_064247060.1">
    <property type="nucleotide sequence ID" value="NZ_CP016290.1"/>
</dbReference>
<dbReference type="AlphaFoldDB" id="A0A179BUT6"/>
<dbReference type="EMBL" id="CP018229">
    <property type="protein sequence ID" value="API55113.1"/>
    <property type="molecule type" value="Genomic_DNA"/>
</dbReference>
<dbReference type="Proteomes" id="UP000183050">
    <property type="component" value="Plasmid unnamed1"/>
</dbReference>
<evidence type="ECO:0000313" key="1">
    <source>
        <dbReference type="EMBL" id="ANP90907.1"/>
    </source>
</evidence>
<keyword evidence="1" id="KW-0614">Plasmid</keyword>
<dbReference type="InterPro" id="IPR036412">
    <property type="entry name" value="HAD-like_sf"/>
</dbReference>
<evidence type="ECO:0000313" key="5">
    <source>
        <dbReference type="Proteomes" id="UP000183050"/>
    </source>
</evidence>
<dbReference type="Proteomes" id="UP000092691">
    <property type="component" value="Plasmid unnamed3"/>
</dbReference>
<evidence type="ECO:0008006" key="6">
    <source>
        <dbReference type="Google" id="ProtNLM"/>
    </source>
</evidence>
<evidence type="ECO:0000313" key="3">
    <source>
        <dbReference type="EMBL" id="OAP95040.1"/>
    </source>
</evidence>
<sequence>MAPIFLVDLDDTLFRSRRKLPGFTDGQLTLGARVLDPDAPASKYSYMTPTQKALVDWLLRTTQVIPVTARGTDSYANVQIPFSSYAIVANGAVILDPDGKPDAEWRDMVEAQLLPFADYFSELLDAARAKSADLGVSMRCWPVLEDGVATYLVFKENDSGDGSRLQEIVPVVDREGWIRHHNGNNLALIPPVISKRLATNFLLDRLRADEPNRPVFGLGDSTSDMSYMSVCDWWGAPRESQLTDLVTAALSAR</sequence>
<protein>
    <recommendedName>
        <fullName evidence="6">HAD family hydrolase</fullName>
    </recommendedName>
</protein>
<evidence type="ECO:0000313" key="2">
    <source>
        <dbReference type="EMBL" id="API55113.1"/>
    </source>
</evidence>
<geneLocation type="plasmid" evidence="1 4">
    <name>unnamed3</name>
</geneLocation>